<sequence>MNALTQPAALDVAPAASIPEAVESATREGVLEIPGAFKLHLGGHIDQMKVAWRLVGDDAAPVVAALGGISAGRFVTGNTPRGWWSEIVGPGSALDTRRCRVLGFDFLGGSGQTTGPRRDQSNFPSISAYDQAAVLAHLIEHLKLGSVQAVVGASYGGMVALAFAERFPQLTRRIVVISAADRSHPMATAWRSVQRATVRYALKKNDGPEGLRLARALAMATYRSPAEFAVRFDAEPERIDGRFQFPVETYLLARGDAYAASYLPEAFLCLSESIDLHRVDPARITVPTTLVAVREDQLVPLCDVQRLQSSLAGPAEIVEISSLYGHDAFLKEGAVLQPVFERALGFSEQAR</sequence>
<organism evidence="4 5">
    <name type="scientific">Povalibacter uvarum</name>
    <dbReference type="NCBI Taxonomy" id="732238"/>
    <lineage>
        <taxon>Bacteria</taxon>
        <taxon>Pseudomonadati</taxon>
        <taxon>Pseudomonadota</taxon>
        <taxon>Gammaproteobacteria</taxon>
        <taxon>Steroidobacterales</taxon>
        <taxon>Steroidobacteraceae</taxon>
        <taxon>Povalibacter</taxon>
    </lineage>
</organism>
<dbReference type="GO" id="GO:0009086">
    <property type="term" value="P:methionine biosynthetic process"/>
    <property type="evidence" value="ECO:0007669"/>
    <property type="project" value="TreeGrafter"/>
</dbReference>
<evidence type="ECO:0000256" key="1">
    <source>
        <dbReference type="ARBA" id="ARBA00022679"/>
    </source>
</evidence>
<dbReference type="AlphaFoldDB" id="A0A841HGN3"/>
<dbReference type="PIRSF" id="PIRSF000443">
    <property type="entry name" value="Homoser_Ac_trans"/>
    <property type="match status" value="1"/>
</dbReference>
<gene>
    <name evidence="4" type="ORF">HNQ60_000903</name>
</gene>
<feature type="domain" description="AB hydrolase-1" evidence="3">
    <location>
        <begin position="83"/>
        <end position="331"/>
    </location>
</feature>
<evidence type="ECO:0000313" key="5">
    <source>
        <dbReference type="Proteomes" id="UP000588068"/>
    </source>
</evidence>
<evidence type="ECO:0000259" key="3">
    <source>
        <dbReference type="Pfam" id="PF00561"/>
    </source>
</evidence>
<reference evidence="4 5" key="1">
    <citation type="submission" date="2020-08" db="EMBL/GenBank/DDBJ databases">
        <title>Genomic Encyclopedia of Type Strains, Phase IV (KMG-IV): sequencing the most valuable type-strain genomes for metagenomic binning, comparative biology and taxonomic classification.</title>
        <authorList>
            <person name="Goeker M."/>
        </authorList>
    </citation>
    <scope>NUCLEOTIDE SEQUENCE [LARGE SCALE GENOMIC DNA]</scope>
    <source>
        <strain evidence="4 5">DSM 26723</strain>
    </source>
</reference>
<dbReference type="Pfam" id="PF00561">
    <property type="entry name" value="Abhydrolase_1"/>
    <property type="match status" value="1"/>
</dbReference>
<dbReference type="InterPro" id="IPR008220">
    <property type="entry name" value="HAT_MetX-like"/>
</dbReference>
<protein>
    <submittedName>
        <fullName evidence="4">Homoserine O-acetyltransferase</fullName>
        <ecNumber evidence="4">2.3.1.31</ecNumber>
    </submittedName>
</protein>
<keyword evidence="4" id="KW-0012">Acyltransferase</keyword>
<dbReference type="Proteomes" id="UP000588068">
    <property type="component" value="Unassembled WGS sequence"/>
</dbReference>
<dbReference type="InterPro" id="IPR029058">
    <property type="entry name" value="AB_hydrolase_fold"/>
</dbReference>
<feature type="active site" evidence="2">
    <location>
        <position position="296"/>
    </location>
</feature>
<comment type="caution">
    <text evidence="4">The sequence shown here is derived from an EMBL/GenBank/DDBJ whole genome shotgun (WGS) entry which is preliminary data.</text>
</comment>
<feature type="active site" evidence="2">
    <location>
        <position position="326"/>
    </location>
</feature>
<accession>A0A841HGN3</accession>
<dbReference type="GO" id="GO:0009092">
    <property type="term" value="P:homoserine metabolic process"/>
    <property type="evidence" value="ECO:0007669"/>
    <property type="project" value="TreeGrafter"/>
</dbReference>
<evidence type="ECO:0000313" key="4">
    <source>
        <dbReference type="EMBL" id="MBB6092057.1"/>
    </source>
</evidence>
<dbReference type="RefSeq" id="WP_184329812.1">
    <property type="nucleotide sequence ID" value="NZ_JACHHZ010000001.1"/>
</dbReference>
<proteinExistence type="predicted"/>
<dbReference type="InterPro" id="IPR000073">
    <property type="entry name" value="AB_hydrolase_1"/>
</dbReference>
<dbReference type="PANTHER" id="PTHR32268:SF11">
    <property type="entry name" value="HOMOSERINE O-ACETYLTRANSFERASE"/>
    <property type="match status" value="1"/>
</dbReference>
<keyword evidence="5" id="KW-1185">Reference proteome</keyword>
<feature type="active site" description="Nucleophile" evidence="2">
    <location>
        <position position="154"/>
    </location>
</feature>
<dbReference type="EMBL" id="JACHHZ010000001">
    <property type="protein sequence ID" value="MBB6092057.1"/>
    <property type="molecule type" value="Genomic_DNA"/>
</dbReference>
<name>A0A841HGN3_9GAMM</name>
<keyword evidence="1 4" id="KW-0808">Transferase</keyword>
<dbReference type="Gene3D" id="3.40.50.1820">
    <property type="entry name" value="alpha/beta hydrolase"/>
    <property type="match status" value="1"/>
</dbReference>
<dbReference type="GO" id="GO:0004414">
    <property type="term" value="F:homoserine O-acetyltransferase activity"/>
    <property type="evidence" value="ECO:0007669"/>
    <property type="project" value="UniProtKB-EC"/>
</dbReference>
<dbReference type="SUPFAM" id="SSF53474">
    <property type="entry name" value="alpha/beta-Hydrolases"/>
    <property type="match status" value="1"/>
</dbReference>
<evidence type="ECO:0000256" key="2">
    <source>
        <dbReference type="PIRSR" id="PIRSR000443-1"/>
    </source>
</evidence>
<dbReference type="PANTHER" id="PTHR32268">
    <property type="entry name" value="HOMOSERINE O-ACETYLTRANSFERASE"/>
    <property type="match status" value="1"/>
</dbReference>
<dbReference type="EC" id="2.3.1.31" evidence="4"/>
<dbReference type="NCBIfam" id="NF006449">
    <property type="entry name" value="PRK08775.1"/>
    <property type="match status" value="1"/>
</dbReference>